<dbReference type="InterPro" id="IPR051738">
    <property type="entry name" value="SAF_Modulators"/>
</dbReference>
<feature type="compositionally biased region" description="Basic and acidic residues" evidence="4">
    <location>
        <begin position="229"/>
        <end position="252"/>
    </location>
</feature>
<feature type="compositionally biased region" description="Basic and acidic residues" evidence="4">
    <location>
        <begin position="745"/>
        <end position="759"/>
    </location>
</feature>
<dbReference type="PANTHER" id="PTHR15683">
    <property type="entry name" value="SCAFFOLD ATTACHMENT FACTOR B-RELATED"/>
    <property type="match status" value="1"/>
</dbReference>
<protein>
    <submittedName>
        <fullName evidence="6">SAFB-like transcription modulator</fullName>
    </submittedName>
</protein>
<feature type="compositionally biased region" description="Basic and acidic residues" evidence="4">
    <location>
        <begin position="622"/>
        <end position="645"/>
    </location>
</feature>
<dbReference type="PROSITE" id="PS50102">
    <property type="entry name" value="RRM"/>
    <property type="match status" value="1"/>
</dbReference>
<gene>
    <name evidence="6" type="primary">SLTM</name>
    <name evidence="6" type="ORF">EYF80_002231</name>
</gene>
<dbReference type="Proteomes" id="UP000314294">
    <property type="component" value="Unassembled WGS sequence"/>
</dbReference>
<accession>A0A4Z2JCF7</accession>
<dbReference type="InterPro" id="IPR035979">
    <property type="entry name" value="RBD_domain_sf"/>
</dbReference>
<feature type="domain" description="RRM" evidence="5">
    <location>
        <begin position="148"/>
        <end position="226"/>
    </location>
</feature>
<evidence type="ECO:0000259" key="5">
    <source>
        <dbReference type="PROSITE" id="PS50102"/>
    </source>
</evidence>
<comment type="subcellular location">
    <subcellularLocation>
        <location evidence="1">Nucleus</location>
    </subcellularLocation>
</comment>
<evidence type="ECO:0000313" key="6">
    <source>
        <dbReference type="EMBL" id="TNN87514.1"/>
    </source>
</evidence>
<feature type="compositionally biased region" description="Basic and acidic residues" evidence="4">
    <location>
        <begin position="575"/>
        <end position="615"/>
    </location>
</feature>
<reference evidence="6 7" key="1">
    <citation type="submission" date="2019-03" db="EMBL/GenBank/DDBJ databases">
        <title>First draft genome of Liparis tanakae, snailfish: a comprehensive survey of snailfish specific genes.</title>
        <authorList>
            <person name="Kim W."/>
            <person name="Song I."/>
            <person name="Jeong J.-H."/>
            <person name="Kim D."/>
            <person name="Kim S."/>
            <person name="Ryu S."/>
            <person name="Song J.Y."/>
            <person name="Lee S.K."/>
        </authorList>
    </citation>
    <scope>NUCLEOTIDE SEQUENCE [LARGE SCALE GENOMIC DNA]</scope>
    <source>
        <tissue evidence="6">Muscle</tissue>
    </source>
</reference>
<dbReference type="Gene3D" id="3.30.70.330">
    <property type="match status" value="1"/>
</dbReference>
<dbReference type="GO" id="GO:0043565">
    <property type="term" value="F:sequence-specific DNA binding"/>
    <property type="evidence" value="ECO:0007669"/>
    <property type="project" value="TreeGrafter"/>
</dbReference>
<feature type="compositionally biased region" description="Polar residues" evidence="4">
    <location>
        <begin position="539"/>
        <end position="557"/>
    </location>
</feature>
<dbReference type="SMART" id="SM00360">
    <property type="entry name" value="RRM"/>
    <property type="match status" value="1"/>
</dbReference>
<keyword evidence="7" id="KW-1185">Reference proteome</keyword>
<dbReference type="GO" id="GO:0006357">
    <property type="term" value="P:regulation of transcription by RNA polymerase II"/>
    <property type="evidence" value="ECO:0007669"/>
    <property type="project" value="TreeGrafter"/>
</dbReference>
<keyword evidence="2" id="KW-0539">Nucleus</keyword>
<dbReference type="AlphaFoldDB" id="A0A4Z2JCF7"/>
<feature type="compositionally biased region" description="Basic and acidic residues" evidence="4">
    <location>
        <begin position="262"/>
        <end position="289"/>
    </location>
</feature>
<dbReference type="InterPro" id="IPR012677">
    <property type="entry name" value="Nucleotide-bd_a/b_plait_sf"/>
</dbReference>
<dbReference type="SUPFAM" id="SSF54928">
    <property type="entry name" value="RNA-binding domain, RBD"/>
    <property type="match status" value="1"/>
</dbReference>
<dbReference type="EMBL" id="SRLO01000010">
    <property type="protein sequence ID" value="TNN87514.1"/>
    <property type="molecule type" value="Genomic_DNA"/>
</dbReference>
<proteinExistence type="predicted"/>
<dbReference type="PANTHER" id="PTHR15683:SF5">
    <property type="entry name" value="SAFB-LIKE TRANSCRIPTION MODULATOR"/>
    <property type="match status" value="1"/>
</dbReference>
<feature type="region of interest" description="Disordered" evidence="4">
    <location>
        <begin position="229"/>
        <end position="333"/>
    </location>
</feature>
<feature type="compositionally biased region" description="Basic and acidic residues" evidence="4">
    <location>
        <begin position="502"/>
        <end position="524"/>
    </location>
</feature>
<organism evidence="6 7">
    <name type="scientific">Liparis tanakae</name>
    <name type="common">Tanaka's snailfish</name>
    <dbReference type="NCBI Taxonomy" id="230148"/>
    <lineage>
        <taxon>Eukaryota</taxon>
        <taxon>Metazoa</taxon>
        <taxon>Chordata</taxon>
        <taxon>Craniata</taxon>
        <taxon>Vertebrata</taxon>
        <taxon>Euteleostomi</taxon>
        <taxon>Actinopterygii</taxon>
        <taxon>Neopterygii</taxon>
        <taxon>Teleostei</taxon>
        <taxon>Neoteleostei</taxon>
        <taxon>Acanthomorphata</taxon>
        <taxon>Eupercaria</taxon>
        <taxon>Perciformes</taxon>
        <taxon>Cottioidei</taxon>
        <taxon>Cottales</taxon>
        <taxon>Liparidae</taxon>
        <taxon>Liparis</taxon>
    </lineage>
</organism>
<name>A0A4Z2JCF7_9TELE</name>
<feature type="compositionally biased region" description="Basic and acidic residues" evidence="4">
    <location>
        <begin position="53"/>
        <end position="70"/>
    </location>
</feature>
<feature type="region of interest" description="Disordered" evidence="4">
    <location>
        <begin position="1"/>
        <end position="145"/>
    </location>
</feature>
<evidence type="ECO:0000256" key="1">
    <source>
        <dbReference type="ARBA" id="ARBA00004123"/>
    </source>
</evidence>
<feature type="compositionally biased region" description="Basic and acidic residues" evidence="4">
    <location>
        <begin position="690"/>
        <end position="701"/>
    </location>
</feature>
<dbReference type="GO" id="GO:0050684">
    <property type="term" value="P:regulation of mRNA processing"/>
    <property type="evidence" value="ECO:0007669"/>
    <property type="project" value="TreeGrafter"/>
</dbReference>
<comment type="caution">
    <text evidence="6">The sequence shown here is derived from an EMBL/GenBank/DDBJ whole genome shotgun (WGS) entry which is preliminary data.</text>
</comment>
<dbReference type="GO" id="GO:0003723">
    <property type="term" value="F:RNA binding"/>
    <property type="evidence" value="ECO:0007669"/>
    <property type="project" value="UniProtKB-UniRule"/>
</dbReference>
<evidence type="ECO:0000313" key="7">
    <source>
        <dbReference type="Proteomes" id="UP000314294"/>
    </source>
</evidence>
<feature type="compositionally biased region" description="Polar residues" evidence="4">
    <location>
        <begin position="786"/>
        <end position="800"/>
    </location>
</feature>
<dbReference type="Pfam" id="PF00076">
    <property type="entry name" value="RRM_1"/>
    <property type="match status" value="1"/>
</dbReference>
<dbReference type="InterPro" id="IPR000504">
    <property type="entry name" value="RRM_dom"/>
</dbReference>
<feature type="compositionally biased region" description="Basic and acidic residues" evidence="4">
    <location>
        <begin position="89"/>
        <end position="126"/>
    </location>
</feature>
<evidence type="ECO:0000256" key="2">
    <source>
        <dbReference type="ARBA" id="ARBA00023242"/>
    </source>
</evidence>
<feature type="compositionally biased region" description="Basic and acidic residues" evidence="4">
    <location>
        <begin position="478"/>
        <end position="495"/>
    </location>
</feature>
<dbReference type="OrthoDB" id="6159259at2759"/>
<sequence>MDGDDEPTLKIKLSESDTETMNSSKEAEDDHLSVSIPNEDAITLDVDGDDLLETGKHVKLPDPEAEKGTDEPMASAETVQDDDMMGEETVGHKDGKKDDGSRSDPTKKDGREALKKAEMGDKDSGKKGLCTTGASGRAKSGGNSSCSRNIWVSGLSSNTKAAVLKNLFGKYGKVLSAKVVTNARSPGSKCYGLVTMSSSTEVTRCLCHLDCTELHGQKIYVERAKNDPFKKEGSKMDAEDRAGSTKSSDKRGSTVNKVQPSYKKEDKKLDKLSEKDKEFSKKQELRSGKSESVSSNSGPDSLKKDDRKHGRMKSPGNMVMLHHPKRDPNFGKMGPFKRGRYFDKPDNFFPKPFINMNMQRRPKWLIPPEELEMIRVKQRPFINTGEDILPFEKMKEQRMLERVARVDRARRAVELRRRREIAEQERREREGIRLLREREERENLLRERHRLEMERQKLERERLERERLERERIRIEQERRKEAERMTREREEQRRHQAQLHFEQEKRNNLKRGRDGEHGRRDDSYWNGNKKMQSESDVRLNQGSNYNRQQNRFSNFSPRERGRFPDPASEPPNTYDRRNRFDGEPEAKKSRPAPHRESSGFERYPKSFETVRRTEPPPPPRTELRDTDRRVRDERRPAPMHDRPMGARAAMPGMSHNRSPRDGGNAWKNDGGMNSNKGDIRNAGLTRGPMRTERSGRDGPGRDGPGPVLRGGTSANRGRSSFSDRDGGRPMGMSEQPFSSGRQVVVERHRDQGPRKEWHGGSSSQGGGFADNRRMGDSRGGMMAPSSHSSSGMNRIVQITNNSNPSGGGNAGFKPFKGTQRQF</sequence>
<dbReference type="GO" id="GO:0005634">
    <property type="term" value="C:nucleus"/>
    <property type="evidence" value="ECO:0007669"/>
    <property type="project" value="UniProtKB-SubCell"/>
</dbReference>
<feature type="region of interest" description="Disordered" evidence="4">
    <location>
        <begin position="478"/>
        <end position="823"/>
    </location>
</feature>
<evidence type="ECO:0000256" key="4">
    <source>
        <dbReference type="SAM" id="MobiDB-lite"/>
    </source>
</evidence>
<evidence type="ECO:0000256" key="3">
    <source>
        <dbReference type="PROSITE-ProRule" id="PRU00176"/>
    </source>
</evidence>
<keyword evidence="3" id="KW-0694">RNA-binding</keyword>